<keyword evidence="1" id="KW-0472">Membrane</keyword>
<proteinExistence type="predicted"/>
<sequence length="181" mass="19624">MNKITLTIGKVVLSLPIAYGLAYPFLYPTAGGGVLGEKEMLGTTGSAVVALVFLMLVLLYANDLKTTLTLVHRESRAAEPSSVWLMFLLPYNFIEDFFIISNVAKSLESEARISPALAKLKSFGRASGFGWCLAQVISLTPNSAGSVAGIAAIVLWIWHWIFVRRTNSVLKWSKTSTTAPA</sequence>
<organism evidence="2 3">
    <name type="scientific">Cupriavidus basilensis</name>
    <dbReference type="NCBI Taxonomy" id="68895"/>
    <lineage>
        <taxon>Bacteria</taxon>
        <taxon>Pseudomonadati</taxon>
        <taxon>Pseudomonadota</taxon>
        <taxon>Betaproteobacteria</taxon>
        <taxon>Burkholderiales</taxon>
        <taxon>Burkholderiaceae</taxon>
        <taxon>Cupriavidus</taxon>
    </lineage>
</organism>
<feature type="transmembrane region" description="Helical" evidence="1">
    <location>
        <begin position="143"/>
        <end position="163"/>
    </location>
</feature>
<gene>
    <name evidence="2" type="ORF">P3W85_00495</name>
</gene>
<evidence type="ECO:0000256" key="1">
    <source>
        <dbReference type="SAM" id="Phobius"/>
    </source>
</evidence>
<dbReference type="EMBL" id="JARJLM010000006">
    <property type="protein sequence ID" value="MDF3831447.1"/>
    <property type="molecule type" value="Genomic_DNA"/>
</dbReference>
<comment type="caution">
    <text evidence="2">The sequence shown here is derived from an EMBL/GenBank/DDBJ whole genome shotgun (WGS) entry which is preliminary data.</text>
</comment>
<dbReference type="Proteomes" id="UP001216674">
    <property type="component" value="Unassembled WGS sequence"/>
</dbReference>
<protein>
    <submittedName>
        <fullName evidence="2">Uncharacterized protein</fullName>
    </submittedName>
</protein>
<dbReference type="RefSeq" id="WP_276263322.1">
    <property type="nucleotide sequence ID" value="NZ_JARJLM010000006.1"/>
</dbReference>
<keyword evidence="3" id="KW-1185">Reference proteome</keyword>
<feature type="transmembrane region" description="Helical" evidence="1">
    <location>
        <begin position="44"/>
        <end position="62"/>
    </location>
</feature>
<feature type="transmembrane region" description="Helical" evidence="1">
    <location>
        <begin position="83"/>
        <end position="104"/>
    </location>
</feature>
<evidence type="ECO:0000313" key="3">
    <source>
        <dbReference type="Proteomes" id="UP001216674"/>
    </source>
</evidence>
<keyword evidence="1" id="KW-0812">Transmembrane</keyword>
<accession>A0ABT6AGI8</accession>
<name>A0ABT6AGI8_9BURK</name>
<evidence type="ECO:0000313" key="2">
    <source>
        <dbReference type="EMBL" id="MDF3831447.1"/>
    </source>
</evidence>
<keyword evidence="1" id="KW-1133">Transmembrane helix</keyword>
<reference evidence="2 3" key="1">
    <citation type="submission" date="2023-03" db="EMBL/GenBank/DDBJ databases">
        <title>Draft assemblies of triclosan tolerant bacteria isolated from returned activated sludge.</title>
        <authorList>
            <person name="Van Hamelsveld S."/>
        </authorList>
    </citation>
    <scope>NUCLEOTIDE SEQUENCE [LARGE SCALE GENOMIC DNA]</scope>
    <source>
        <strain evidence="2 3">GW210010_S58</strain>
    </source>
</reference>